<feature type="region of interest" description="Disordered" evidence="1">
    <location>
        <begin position="45"/>
        <end position="68"/>
    </location>
</feature>
<dbReference type="GeneID" id="9060432"/>
<name>C5KIE5_PERM5</name>
<dbReference type="Proteomes" id="UP000007800">
    <property type="component" value="Unassembled WGS sequence"/>
</dbReference>
<proteinExistence type="predicted"/>
<gene>
    <name evidence="2" type="ORF">Pmar_PMAR010526</name>
</gene>
<dbReference type="EMBL" id="GG673147">
    <property type="protein sequence ID" value="EER15748.1"/>
    <property type="molecule type" value="Genomic_DNA"/>
</dbReference>
<evidence type="ECO:0000256" key="1">
    <source>
        <dbReference type="SAM" id="MobiDB-lite"/>
    </source>
</evidence>
<protein>
    <submittedName>
        <fullName evidence="2">Uncharacterized protein</fullName>
    </submittedName>
</protein>
<dbReference type="InParanoid" id="C5KIE5"/>
<evidence type="ECO:0000313" key="2">
    <source>
        <dbReference type="EMBL" id="EER15748.1"/>
    </source>
</evidence>
<sequence>MCLIATVSVEEREAELQSKAHEMKYQVAAVEEWRKQLAAEKQREVESARAKLRAEAEAEKRQARESLEEVQREKAKLEAWKARLQSVQTAQLAANDHLAQAEEERQAMLDRVMHLE</sequence>
<accession>C5KIE5</accession>
<organism evidence="3">
    <name type="scientific">Perkinsus marinus (strain ATCC 50983 / TXsc)</name>
    <dbReference type="NCBI Taxonomy" id="423536"/>
    <lineage>
        <taxon>Eukaryota</taxon>
        <taxon>Sar</taxon>
        <taxon>Alveolata</taxon>
        <taxon>Perkinsozoa</taxon>
        <taxon>Perkinsea</taxon>
        <taxon>Perkinsida</taxon>
        <taxon>Perkinsidae</taxon>
        <taxon>Perkinsus</taxon>
    </lineage>
</organism>
<keyword evidence="3" id="KW-1185">Reference proteome</keyword>
<reference evidence="2 3" key="1">
    <citation type="submission" date="2008-07" db="EMBL/GenBank/DDBJ databases">
        <authorList>
            <person name="El-Sayed N."/>
            <person name="Caler E."/>
            <person name="Inman J."/>
            <person name="Amedeo P."/>
            <person name="Hass B."/>
            <person name="Wortman J."/>
        </authorList>
    </citation>
    <scope>NUCLEOTIDE SEQUENCE [LARGE SCALE GENOMIC DNA]</scope>
    <source>
        <strain evidence="3">ATCC 50983 / TXsc</strain>
    </source>
</reference>
<dbReference type="RefSeq" id="XP_002783952.1">
    <property type="nucleotide sequence ID" value="XM_002783906.1"/>
</dbReference>
<evidence type="ECO:0000313" key="3">
    <source>
        <dbReference type="Proteomes" id="UP000007800"/>
    </source>
</evidence>
<dbReference type="AlphaFoldDB" id="C5KIE5"/>